<evidence type="ECO:0000256" key="2">
    <source>
        <dbReference type="SAM" id="SignalP"/>
    </source>
</evidence>
<dbReference type="AlphaFoldDB" id="A0A940Y992"/>
<evidence type="ECO:0000313" key="3">
    <source>
        <dbReference type="EMBL" id="MBQ0930520.1"/>
    </source>
</evidence>
<organism evidence="3 4">
    <name type="scientific">Ideonella alba</name>
    <dbReference type="NCBI Taxonomy" id="2824118"/>
    <lineage>
        <taxon>Bacteria</taxon>
        <taxon>Pseudomonadati</taxon>
        <taxon>Pseudomonadota</taxon>
        <taxon>Betaproteobacteria</taxon>
        <taxon>Burkholderiales</taxon>
        <taxon>Sphaerotilaceae</taxon>
        <taxon>Ideonella</taxon>
    </lineage>
</organism>
<gene>
    <name evidence="3" type="ORF">KAK03_08470</name>
</gene>
<protein>
    <submittedName>
        <fullName evidence="3">Uncharacterized protein</fullName>
    </submittedName>
</protein>
<keyword evidence="4" id="KW-1185">Reference proteome</keyword>
<dbReference type="Proteomes" id="UP000676246">
    <property type="component" value="Unassembled WGS sequence"/>
</dbReference>
<sequence length="150" mass="15096">MHAVRLSLAAVLLGLSAHASVWAESFASSASSAGSASLGSSSDSVQGSSNSSSRPAQVAQGDYRIVQIAEAGDATGRLRVSLQAIDGAGAQDFALLLPPAAAQAGQLAVGGVVSATDRPYGTELRSAATQAAFFLVVADDWHAELQTRAI</sequence>
<reference evidence="3 4" key="1">
    <citation type="submission" date="2021-04" db="EMBL/GenBank/DDBJ databases">
        <title>The genome sequence of Ideonella sp. 3Y2.</title>
        <authorList>
            <person name="Liu Y."/>
        </authorList>
    </citation>
    <scope>NUCLEOTIDE SEQUENCE [LARGE SCALE GENOMIC DNA]</scope>
    <source>
        <strain evidence="3 4">3Y2</strain>
    </source>
</reference>
<name>A0A940Y992_9BURK</name>
<evidence type="ECO:0000313" key="4">
    <source>
        <dbReference type="Proteomes" id="UP000676246"/>
    </source>
</evidence>
<comment type="caution">
    <text evidence="3">The sequence shown here is derived from an EMBL/GenBank/DDBJ whole genome shotgun (WGS) entry which is preliminary data.</text>
</comment>
<feature type="signal peptide" evidence="2">
    <location>
        <begin position="1"/>
        <end position="23"/>
    </location>
</feature>
<keyword evidence="2" id="KW-0732">Signal</keyword>
<dbReference type="RefSeq" id="WP_210853331.1">
    <property type="nucleotide sequence ID" value="NZ_JAGQDD010000004.1"/>
</dbReference>
<accession>A0A940Y992</accession>
<feature type="compositionally biased region" description="Low complexity" evidence="1">
    <location>
        <begin position="38"/>
        <end position="53"/>
    </location>
</feature>
<feature type="chain" id="PRO_5037690338" evidence="2">
    <location>
        <begin position="24"/>
        <end position="150"/>
    </location>
</feature>
<proteinExistence type="predicted"/>
<evidence type="ECO:0000256" key="1">
    <source>
        <dbReference type="SAM" id="MobiDB-lite"/>
    </source>
</evidence>
<feature type="region of interest" description="Disordered" evidence="1">
    <location>
        <begin position="38"/>
        <end position="58"/>
    </location>
</feature>
<dbReference type="EMBL" id="JAGQDD010000004">
    <property type="protein sequence ID" value="MBQ0930520.1"/>
    <property type="molecule type" value="Genomic_DNA"/>
</dbReference>